<accession>A0A7S4W6G4</accession>
<proteinExistence type="predicted"/>
<name>A0A7S4W6G4_9DINO</name>
<feature type="region of interest" description="Disordered" evidence="1">
    <location>
        <begin position="434"/>
        <end position="455"/>
    </location>
</feature>
<evidence type="ECO:0000313" key="2">
    <source>
        <dbReference type="EMBL" id="CAE4645795.1"/>
    </source>
</evidence>
<dbReference type="EMBL" id="HBNR01070968">
    <property type="protein sequence ID" value="CAE4645795.1"/>
    <property type="molecule type" value="Transcribed_RNA"/>
</dbReference>
<gene>
    <name evidence="2" type="ORF">AMON00008_LOCUS50291</name>
</gene>
<feature type="compositionally biased region" description="Basic and acidic residues" evidence="1">
    <location>
        <begin position="444"/>
        <end position="455"/>
    </location>
</feature>
<sequence>MMRKEARPQKSALQAALESVLDGNDGQRMLAVEASVRPTYEAFPKNALGRIPPSEIFPAIVRGYFAKEHGWQLRGLEPPSLAPRPSEVHEALVLLSSAPSLAKALKEGHDANQGLSLSDVVGTITAIEHLILDESAALLRGAYVLNQLPEDSPLDEGNLTEVLHSYLLLFRHGHPHNLTDVRGHQAMKARAQRGNFWGPLVKFAHEAVEGSSRAAPYSFTAVSAMVRGVALAYGRWQNSECGQMKTTLMDLSINGSGLVPLERFHSEPKHAVFQFTESVEYLRKTGALEEPASGQPLVRVPNYLLGPSNCIASSEHYSVCCLSECEAVASELERSVQAPVAPVGELLELVAATPSSSLAAPRELPVALGEDLRTVASHHGGSVPLHSADFQRWLHAAFPNECPAPTAADSAAEETERMAAEEWLAVQQECTRIPDWHPSNQDEAIPKDPDQVVNV</sequence>
<evidence type="ECO:0000256" key="1">
    <source>
        <dbReference type="SAM" id="MobiDB-lite"/>
    </source>
</evidence>
<reference evidence="2" key="1">
    <citation type="submission" date="2021-01" db="EMBL/GenBank/DDBJ databases">
        <authorList>
            <person name="Corre E."/>
            <person name="Pelletier E."/>
            <person name="Niang G."/>
            <person name="Scheremetjew M."/>
            <person name="Finn R."/>
            <person name="Kale V."/>
            <person name="Holt S."/>
            <person name="Cochrane G."/>
            <person name="Meng A."/>
            <person name="Brown T."/>
            <person name="Cohen L."/>
        </authorList>
    </citation>
    <scope>NUCLEOTIDE SEQUENCE</scope>
    <source>
        <strain evidence="2">CCMP3105</strain>
    </source>
</reference>
<organism evidence="2">
    <name type="scientific">Alexandrium monilatum</name>
    <dbReference type="NCBI Taxonomy" id="311494"/>
    <lineage>
        <taxon>Eukaryota</taxon>
        <taxon>Sar</taxon>
        <taxon>Alveolata</taxon>
        <taxon>Dinophyceae</taxon>
        <taxon>Gonyaulacales</taxon>
        <taxon>Pyrocystaceae</taxon>
        <taxon>Alexandrium</taxon>
    </lineage>
</organism>
<protein>
    <submittedName>
        <fullName evidence="2">Uncharacterized protein</fullName>
    </submittedName>
</protein>
<dbReference type="AlphaFoldDB" id="A0A7S4W6G4"/>